<dbReference type="InterPro" id="IPR053157">
    <property type="entry name" value="Sterol_Uptake_Regulator"/>
</dbReference>
<dbReference type="InterPro" id="IPR001138">
    <property type="entry name" value="Zn2Cys6_DnaBD"/>
</dbReference>
<dbReference type="InterPro" id="IPR036864">
    <property type="entry name" value="Zn2-C6_fun-type_DNA-bd_sf"/>
</dbReference>
<name>A0A5N6JYU1_MONLA</name>
<dbReference type="Pfam" id="PF00172">
    <property type="entry name" value="Zn_clus"/>
    <property type="match status" value="1"/>
</dbReference>
<feature type="domain" description="Zn(2)-C6 fungal-type" evidence="3">
    <location>
        <begin position="31"/>
        <end position="61"/>
    </location>
</feature>
<dbReference type="Gene3D" id="4.10.240.10">
    <property type="entry name" value="Zn(2)-C6 fungal-type DNA-binding domain"/>
    <property type="match status" value="1"/>
</dbReference>
<dbReference type="InterPro" id="IPR021858">
    <property type="entry name" value="Fun_TF"/>
</dbReference>
<dbReference type="CDD" id="cd00067">
    <property type="entry name" value="GAL4"/>
    <property type="match status" value="1"/>
</dbReference>
<sequence>MSSDNTSNTSEVRSTRPITGQRRTHTKSSNGCSQCKARRVKCDEIHPICSRCSRRSAQCSFQSQGSGHTPSNSPLGSSAQTSPISPGFNIESTRSIELKLIHQYSTSTSIIIAQNSTDIVFHNHVAMNLAFSNPFLLDAIMATAAIHLSTVETEKSRFWIHTALQYHNRAIAGLNDALQNSASSNSDALSLCSMSMVINSLSLLGERSSGEVADAVAELVRIRKLLQGVILCLNQTIEVGLWNGGFEIWRDQQIAKSLKTNDPLFTTLVRHFDSMNSIPGHWGVFIGKFSNFEEYQTKNNEFYHTTLRRTKEMTDHIKSIESEHKDDYLNACTLLLEAMECFPWHRAGVMAWPLQIRESMVSLLEAHDEIASLIFIHYGVGLYLSTMHCFSKGAGRNLVETLSMSLEKKRPEWIEVLHWARASVLRDILIQKFKY</sequence>
<evidence type="ECO:0000313" key="5">
    <source>
        <dbReference type="Proteomes" id="UP000326757"/>
    </source>
</evidence>
<dbReference type="Pfam" id="PF11951">
    <property type="entry name" value="Fungal_trans_2"/>
    <property type="match status" value="1"/>
</dbReference>
<proteinExistence type="predicted"/>
<evidence type="ECO:0000259" key="3">
    <source>
        <dbReference type="PROSITE" id="PS50048"/>
    </source>
</evidence>
<keyword evidence="1" id="KW-0539">Nucleus</keyword>
<dbReference type="GO" id="GO:0008270">
    <property type="term" value="F:zinc ion binding"/>
    <property type="evidence" value="ECO:0007669"/>
    <property type="project" value="InterPro"/>
</dbReference>
<evidence type="ECO:0000256" key="1">
    <source>
        <dbReference type="ARBA" id="ARBA00023242"/>
    </source>
</evidence>
<feature type="compositionally biased region" description="Polar residues" evidence="2">
    <location>
        <begin position="1"/>
        <end position="18"/>
    </location>
</feature>
<dbReference type="PANTHER" id="PTHR47784">
    <property type="entry name" value="STEROL UPTAKE CONTROL PROTEIN 2"/>
    <property type="match status" value="1"/>
</dbReference>
<evidence type="ECO:0000256" key="2">
    <source>
        <dbReference type="SAM" id="MobiDB-lite"/>
    </source>
</evidence>
<dbReference type="OrthoDB" id="4937900at2759"/>
<reference evidence="4 5" key="1">
    <citation type="submission" date="2019-06" db="EMBL/GenBank/DDBJ databases">
        <title>Genome Sequence of the Brown Rot Fungal Pathogen Monilinia laxa.</title>
        <authorList>
            <person name="De Miccolis Angelini R.M."/>
            <person name="Landi L."/>
            <person name="Abate D."/>
            <person name="Pollastro S."/>
            <person name="Romanazzi G."/>
            <person name="Faretra F."/>
        </authorList>
    </citation>
    <scope>NUCLEOTIDE SEQUENCE [LARGE SCALE GENOMIC DNA]</scope>
    <source>
        <strain evidence="4 5">Mlax316</strain>
    </source>
</reference>
<feature type="compositionally biased region" description="Polar residues" evidence="2">
    <location>
        <begin position="65"/>
        <end position="86"/>
    </location>
</feature>
<dbReference type="GO" id="GO:0001228">
    <property type="term" value="F:DNA-binding transcription activator activity, RNA polymerase II-specific"/>
    <property type="evidence" value="ECO:0007669"/>
    <property type="project" value="TreeGrafter"/>
</dbReference>
<dbReference type="SMART" id="SM00066">
    <property type="entry name" value="GAL4"/>
    <property type="match status" value="1"/>
</dbReference>
<evidence type="ECO:0000313" key="4">
    <source>
        <dbReference type="EMBL" id="KAB8294257.1"/>
    </source>
</evidence>
<protein>
    <recommendedName>
        <fullName evidence="3">Zn(2)-C6 fungal-type domain-containing protein</fullName>
    </recommendedName>
</protein>
<dbReference type="PANTHER" id="PTHR47784:SF14">
    <property type="entry name" value="ZN(II)2CYS6 TRANSCRIPTION FACTOR (EUROFUNG)"/>
    <property type="match status" value="1"/>
</dbReference>
<feature type="region of interest" description="Disordered" evidence="2">
    <location>
        <begin position="1"/>
        <end position="31"/>
    </location>
</feature>
<dbReference type="PROSITE" id="PS00463">
    <property type="entry name" value="ZN2_CY6_FUNGAL_1"/>
    <property type="match status" value="1"/>
</dbReference>
<feature type="region of interest" description="Disordered" evidence="2">
    <location>
        <begin position="60"/>
        <end position="86"/>
    </location>
</feature>
<gene>
    <name evidence="4" type="ORF">EYC80_009684</name>
</gene>
<dbReference type="SUPFAM" id="SSF57701">
    <property type="entry name" value="Zn2/Cys6 DNA-binding domain"/>
    <property type="match status" value="1"/>
</dbReference>
<keyword evidence="5" id="KW-1185">Reference proteome</keyword>
<dbReference type="EMBL" id="VIGI01000011">
    <property type="protein sequence ID" value="KAB8294257.1"/>
    <property type="molecule type" value="Genomic_DNA"/>
</dbReference>
<accession>A0A5N6JYU1</accession>
<comment type="caution">
    <text evidence="4">The sequence shown here is derived from an EMBL/GenBank/DDBJ whole genome shotgun (WGS) entry which is preliminary data.</text>
</comment>
<dbReference type="Proteomes" id="UP000326757">
    <property type="component" value="Unassembled WGS sequence"/>
</dbReference>
<dbReference type="AlphaFoldDB" id="A0A5N6JYU1"/>
<dbReference type="PROSITE" id="PS50048">
    <property type="entry name" value="ZN2_CY6_FUNGAL_2"/>
    <property type="match status" value="1"/>
</dbReference>
<organism evidence="4 5">
    <name type="scientific">Monilinia laxa</name>
    <name type="common">Brown rot fungus</name>
    <name type="synonym">Sclerotinia laxa</name>
    <dbReference type="NCBI Taxonomy" id="61186"/>
    <lineage>
        <taxon>Eukaryota</taxon>
        <taxon>Fungi</taxon>
        <taxon>Dikarya</taxon>
        <taxon>Ascomycota</taxon>
        <taxon>Pezizomycotina</taxon>
        <taxon>Leotiomycetes</taxon>
        <taxon>Helotiales</taxon>
        <taxon>Sclerotiniaceae</taxon>
        <taxon>Monilinia</taxon>
    </lineage>
</organism>